<evidence type="ECO:0000256" key="3">
    <source>
        <dbReference type="ARBA" id="ARBA00022840"/>
    </source>
</evidence>
<protein>
    <submittedName>
        <fullName evidence="7">Iron complex transport system ATP-binding protein</fullName>
    </submittedName>
</protein>
<keyword evidence="4" id="KW-1278">Translocase</keyword>
<evidence type="ECO:0000256" key="2">
    <source>
        <dbReference type="ARBA" id="ARBA00022741"/>
    </source>
</evidence>
<dbReference type="GO" id="GO:0005524">
    <property type="term" value="F:ATP binding"/>
    <property type="evidence" value="ECO:0007669"/>
    <property type="project" value="UniProtKB-KW"/>
</dbReference>
<gene>
    <name evidence="7" type="ORF">SAMN04487954_102286</name>
</gene>
<dbReference type="AlphaFoldDB" id="A0A1G8Q3I8"/>
<keyword evidence="2" id="KW-0547">Nucleotide-binding</keyword>
<dbReference type="Gene3D" id="3.40.50.300">
    <property type="entry name" value="P-loop containing nucleotide triphosphate hydrolases"/>
    <property type="match status" value="1"/>
</dbReference>
<dbReference type="PANTHER" id="PTHR42794:SF1">
    <property type="entry name" value="HEMIN IMPORT ATP-BINDING PROTEIN HMUV"/>
    <property type="match status" value="1"/>
</dbReference>
<organism evidence="7 8">
    <name type="scientific">Billgrantia gudaonensis</name>
    <dbReference type="NCBI Taxonomy" id="376427"/>
    <lineage>
        <taxon>Bacteria</taxon>
        <taxon>Pseudomonadati</taxon>
        <taxon>Pseudomonadota</taxon>
        <taxon>Gammaproteobacteria</taxon>
        <taxon>Oceanospirillales</taxon>
        <taxon>Halomonadaceae</taxon>
        <taxon>Billgrantia</taxon>
    </lineage>
</organism>
<dbReference type="SUPFAM" id="SSF52540">
    <property type="entry name" value="P-loop containing nucleoside triphosphate hydrolases"/>
    <property type="match status" value="1"/>
</dbReference>
<dbReference type="PANTHER" id="PTHR42794">
    <property type="entry name" value="HEMIN IMPORT ATP-BINDING PROTEIN HMUV"/>
    <property type="match status" value="1"/>
</dbReference>
<dbReference type="Pfam" id="PF00005">
    <property type="entry name" value="ABC_tran"/>
    <property type="match status" value="1"/>
</dbReference>
<dbReference type="OrthoDB" id="6461291at2"/>
<evidence type="ECO:0000313" key="8">
    <source>
        <dbReference type="Proteomes" id="UP000198525"/>
    </source>
</evidence>
<dbReference type="CDD" id="cd03214">
    <property type="entry name" value="ABC_Iron-Siderophores_B12_Hemin"/>
    <property type="match status" value="1"/>
</dbReference>
<dbReference type="InterPro" id="IPR003593">
    <property type="entry name" value="AAA+_ATPase"/>
</dbReference>
<evidence type="ECO:0000256" key="5">
    <source>
        <dbReference type="ARBA" id="ARBA00037066"/>
    </source>
</evidence>
<evidence type="ECO:0000256" key="1">
    <source>
        <dbReference type="ARBA" id="ARBA00022448"/>
    </source>
</evidence>
<name>A0A1G8Q3I8_9GAMM</name>
<evidence type="ECO:0000256" key="4">
    <source>
        <dbReference type="ARBA" id="ARBA00022967"/>
    </source>
</evidence>
<dbReference type="STRING" id="376427.SAMN04487954_102286"/>
<comment type="function">
    <text evidence="5">Part of the ABC transporter complex HmuTUV involved in hemin import. Responsible for energy coupling to the transport system.</text>
</comment>
<dbReference type="InterPro" id="IPR003439">
    <property type="entry name" value="ABC_transporter-like_ATP-bd"/>
</dbReference>
<dbReference type="SMART" id="SM00382">
    <property type="entry name" value="AAA"/>
    <property type="match status" value="1"/>
</dbReference>
<feature type="domain" description="ABC transporter" evidence="6">
    <location>
        <begin position="2"/>
        <end position="239"/>
    </location>
</feature>
<keyword evidence="3 7" id="KW-0067">ATP-binding</keyword>
<accession>A0A1G8Q3I8</accession>
<keyword evidence="8" id="KW-1185">Reference proteome</keyword>
<sequence>MLDARGLRLVVDDRALLDDVSLQLAPGEFVAVLGPNGAGKSTLMHCLSGAQRPEGFLRMDGLVPSSLAPGQLAMRRAVLEQTPSIDAPFRVAELIRLGIPRELAARRADGVVDTAMQRLDLHPLATRRVPSLSGGERLRTHMARVLAQLWAGQALGGGRYLLIDEPTASLDLRHQMTVLKAARQACREGVGVLAILHDPTLAASVADRLLLLKDGRILDEGPARQVLTHRRLSELYDMPISVRDLGDTLAVTPDYAACLSPDDRSRRAAGRQAAVHR</sequence>
<dbReference type="PROSITE" id="PS50893">
    <property type="entry name" value="ABC_TRANSPORTER_2"/>
    <property type="match status" value="1"/>
</dbReference>
<dbReference type="GO" id="GO:0016887">
    <property type="term" value="F:ATP hydrolysis activity"/>
    <property type="evidence" value="ECO:0007669"/>
    <property type="project" value="InterPro"/>
</dbReference>
<dbReference type="Proteomes" id="UP000198525">
    <property type="component" value="Unassembled WGS sequence"/>
</dbReference>
<evidence type="ECO:0000259" key="6">
    <source>
        <dbReference type="PROSITE" id="PS50893"/>
    </source>
</evidence>
<proteinExistence type="predicted"/>
<keyword evidence="1" id="KW-0813">Transport</keyword>
<dbReference type="RefSeq" id="WP_089683098.1">
    <property type="nucleotide sequence ID" value="NZ_FNES01000002.1"/>
</dbReference>
<reference evidence="7 8" key="1">
    <citation type="submission" date="2016-10" db="EMBL/GenBank/DDBJ databases">
        <authorList>
            <person name="de Groot N.N."/>
        </authorList>
    </citation>
    <scope>NUCLEOTIDE SEQUENCE [LARGE SCALE GENOMIC DNA]</scope>
    <source>
        <strain evidence="7 8">CGMCC 1.6133</strain>
    </source>
</reference>
<evidence type="ECO:0000313" key="7">
    <source>
        <dbReference type="EMBL" id="SDI99283.1"/>
    </source>
</evidence>
<dbReference type="InterPro" id="IPR027417">
    <property type="entry name" value="P-loop_NTPase"/>
</dbReference>
<dbReference type="EMBL" id="FNES01000002">
    <property type="protein sequence ID" value="SDI99283.1"/>
    <property type="molecule type" value="Genomic_DNA"/>
</dbReference>